<keyword evidence="3" id="KW-0804">Transcription</keyword>
<dbReference type="InterPro" id="IPR036388">
    <property type="entry name" value="WH-like_DNA-bd_sf"/>
</dbReference>
<comment type="caution">
    <text evidence="5">The sequence shown here is derived from an EMBL/GenBank/DDBJ whole genome shotgun (WGS) entry which is preliminary data.</text>
</comment>
<dbReference type="RefSeq" id="WP_198474459.1">
    <property type="nucleotide sequence ID" value="NZ_JADGMQ010000002.1"/>
</dbReference>
<dbReference type="EMBL" id="JADGMQ010000002">
    <property type="protein sequence ID" value="MBI1619761.1"/>
    <property type="molecule type" value="Genomic_DNA"/>
</dbReference>
<dbReference type="InterPro" id="IPR000792">
    <property type="entry name" value="Tscrpt_reg_LuxR_C"/>
</dbReference>
<dbReference type="InterPro" id="IPR016032">
    <property type="entry name" value="Sig_transdc_resp-reg_C-effctor"/>
</dbReference>
<dbReference type="PRINTS" id="PR00038">
    <property type="entry name" value="HTHLUXR"/>
</dbReference>
<dbReference type="CDD" id="cd06170">
    <property type="entry name" value="LuxR_C_like"/>
    <property type="match status" value="1"/>
</dbReference>
<dbReference type="SMART" id="SM00421">
    <property type="entry name" value="HTH_LUXR"/>
    <property type="match status" value="1"/>
</dbReference>
<evidence type="ECO:0000256" key="1">
    <source>
        <dbReference type="ARBA" id="ARBA00023015"/>
    </source>
</evidence>
<dbReference type="Gene3D" id="1.10.10.10">
    <property type="entry name" value="Winged helix-like DNA-binding domain superfamily/Winged helix DNA-binding domain"/>
    <property type="match status" value="1"/>
</dbReference>
<protein>
    <submittedName>
        <fullName evidence="5">Helix-turn-helix transcriptional regulator</fullName>
    </submittedName>
</protein>
<dbReference type="Pfam" id="PF00196">
    <property type="entry name" value="GerE"/>
    <property type="match status" value="1"/>
</dbReference>
<name>A0ABS0S8Z1_9HYPH</name>
<evidence type="ECO:0000256" key="3">
    <source>
        <dbReference type="ARBA" id="ARBA00023163"/>
    </source>
</evidence>
<gene>
    <name evidence="5" type="ORF">IOD40_03660</name>
</gene>
<organism evidence="5 6">
    <name type="scientific">Aquamicrobium zhengzhouense</name>
    <dbReference type="NCBI Taxonomy" id="2781738"/>
    <lineage>
        <taxon>Bacteria</taxon>
        <taxon>Pseudomonadati</taxon>
        <taxon>Pseudomonadota</taxon>
        <taxon>Alphaproteobacteria</taxon>
        <taxon>Hyphomicrobiales</taxon>
        <taxon>Phyllobacteriaceae</taxon>
        <taxon>Aquamicrobium</taxon>
    </lineage>
</organism>
<keyword evidence="1" id="KW-0805">Transcription regulation</keyword>
<sequence length="245" mass="26416">MNQMVSAKFTDQTPELSHDRDEIGSLVEAVDLCHDLAEKLGAEGFTLLFAAAQGDARRLVPLFDETFPGISSLTRALTGPDTANFGRQVSTTTCPMWWRAKGAASFLDASARVWSIEAVPPVTGSSIIIFPVSSDGRRNGAIVFAGNDMSIDEDTLCEAHAACFEIFAQVAQLRKQDGNTQRPMSKRELECLRLTANGLTSDEIATALGLSVHTANQYLTNSTQKLNAVNRIHAVAKALRCGMIA</sequence>
<evidence type="ECO:0000256" key="2">
    <source>
        <dbReference type="ARBA" id="ARBA00023125"/>
    </source>
</evidence>
<evidence type="ECO:0000313" key="6">
    <source>
        <dbReference type="Proteomes" id="UP000601789"/>
    </source>
</evidence>
<evidence type="ECO:0000259" key="4">
    <source>
        <dbReference type="PROSITE" id="PS50043"/>
    </source>
</evidence>
<reference evidence="5 6" key="1">
    <citation type="submission" date="2020-10" db="EMBL/GenBank/DDBJ databases">
        <title>Aquamicrobium zhengzhouensis sp. nov., a exopolysaccharide producing bacterium isolated from farmland soil.</title>
        <authorList>
            <person name="Wang X."/>
        </authorList>
    </citation>
    <scope>NUCLEOTIDE SEQUENCE [LARGE SCALE GENOMIC DNA]</scope>
    <source>
        <strain evidence="6">cd-1</strain>
    </source>
</reference>
<dbReference type="PANTHER" id="PTHR44688:SF16">
    <property type="entry name" value="DNA-BINDING TRANSCRIPTIONAL ACTIVATOR DEVR_DOSR"/>
    <property type="match status" value="1"/>
</dbReference>
<evidence type="ECO:0000313" key="5">
    <source>
        <dbReference type="EMBL" id="MBI1619761.1"/>
    </source>
</evidence>
<dbReference type="PROSITE" id="PS50043">
    <property type="entry name" value="HTH_LUXR_2"/>
    <property type="match status" value="1"/>
</dbReference>
<dbReference type="Proteomes" id="UP000601789">
    <property type="component" value="Unassembled WGS sequence"/>
</dbReference>
<feature type="domain" description="HTH luxR-type" evidence="4">
    <location>
        <begin position="177"/>
        <end position="242"/>
    </location>
</feature>
<dbReference type="PANTHER" id="PTHR44688">
    <property type="entry name" value="DNA-BINDING TRANSCRIPTIONAL ACTIVATOR DEVR_DOSR"/>
    <property type="match status" value="1"/>
</dbReference>
<dbReference type="SUPFAM" id="SSF46894">
    <property type="entry name" value="C-terminal effector domain of the bipartite response regulators"/>
    <property type="match status" value="1"/>
</dbReference>
<keyword evidence="2" id="KW-0238">DNA-binding</keyword>
<accession>A0ABS0S8Z1</accession>
<keyword evidence="6" id="KW-1185">Reference proteome</keyword>
<proteinExistence type="predicted"/>